<reference evidence="6 7" key="1">
    <citation type="submission" date="2018-07" db="EMBL/GenBank/DDBJ databases">
        <title>Genomic Encyclopedia of Type Strains, Phase IV (KMG-IV): sequencing the most valuable type-strain genomes for metagenomic binning, comparative biology and taxonomic classification.</title>
        <authorList>
            <person name="Goeker M."/>
        </authorList>
    </citation>
    <scope>NUCLEOTIDE SEQUENCE [LARGE SCALE GENOMIC DNA]</scope>
    <source>
        <strain evidence="6 7">DSM 14364</strain>
    </source>
</reference>
<dbReference type="AlphaFoldDB" id="A0A370HIH1"/>
<dbReference type="Pfam" id="PF10755">
    <property type="entry name" value="DUF2585"/>
    <property type="match status" value="1"/>
</dbReference>
<dbReference type="Proteomes" id="UP000254925">
    <property type="component" value="Unassembled WGS sequence"/>
</dbReference>
<dbReference type="InterPro" id="IPR019691">
    <property type="entry name" value="DUF2585"/>
</dbReference>
<keyword evidence="3 5" id="KW-1133">Transmembrane helix</keyword>
<evidence type="ECO:0000313" key="7">
    <source>
        <dbReference type="Proteomes" id="UP000254925"/>
    </source>
</evidence>
<evidence type="ECO:0000256" key="2">
    <source>
        <dbReference type="ARBA" id="ARBA00022692"/>
    </source>
</evidence>
<comment type="similarity">
    <text evidence="5">Belongs to the UPF0314 family.</text>
</comment>
<dbReference type="RefSeq" id="WP_425374291.1">
    <property type="nucleotide sequence ID" value="NZ_QQBB01000006.1"/>
</dbReference>
<evidence type="ECO:0000313" key="6">
    <source>
        <dbReference type="EMBL" id="RDI57842.1"/>
    </source>
</evidence>
<comment type="subcellular location">
    <subcellularLocation>
        <location evidence="5">Cell membrane</location>
        <topology evidence="5">Multi-pass membrane protein</topology>
    </subcellularLocation>
</comment>
<dbReference type="HAMAP" id="MF_01514">
    <property type="entry name" value="UPF0314"/>
    <property type="match status" value="1"/>
</dbReference>
<name>A0A370HIH1_9HYPH</name>
<accession>A0A370HIH1</accession>
<keyword evidence="4 5" id="KW-0472">Membrane</keyword>
<protein>
    <recommendedName>
        <fullName evidence="5">UPF0314 protein DES45_106156</fullName>
    </recommendedName>
</protein>
<keyword evidence="1 5" id="KW-1003">Cell membrane</keyword>
<evidence type="ECO:0000256" key="3">
    <source>
        <dbReference type="ARBA" id="ARBA00022989"/>
    </source>
</evidence>
<keyword evidence="7" id="KW-1185">Reference proteome</keyword>
<feature type="transmembrane region" description="Helical" evidence="5">
    <location>
        <begin position="162"/>
        <end position="180"/>
    </location>
</feature>
<evidence type="ECO:0000256" key="4">
    <source>
        <dbReference type="ARBA" id="ARBA00023136"/>
    </source>
</evidence>
<evidence type="ECO:0000256" key="5">
    <source>
        <dbReference type="HAMAP-Rule" id="MF_01514"/>
    </source>
</evidence>
<comment type="caution">
    <text evidence="6">The sequence shown here is derived from an EMBL/GenBank/DDBJ whole genome shotgun (WGS) entry which is preliminary data.</text>
</comment>
<dbReference type="GO" id="GO:0005886">
    <property type="term" value="C:plasma membrane"/>
    <property type="evidence" value="ECO:0007669"/>
    <property type="project" value="UniProtKB-SubCell"/>
</dbReference>
<keyword evidence="2 5" id="KW-0812">Transmembrane</keyword>
<gene>
    <name evidence="6" type="ORF">DES45_106156</name>
</gene>
<feature type="transmembrane region" description="Helical" evidence="5">
    <location>
        <begin position="20"/>
        <end position="40"/>
    </location>
</feature>
<proteinExistence type="inferred from homology"/>
<evidence type="ECO:0000256" key="1">
    <source>
        <dbReference type="ARBA" id="ARBA00022475"/>
    </source>
</evidence>
<dbReference type="EMBL" id="QQBB01000006">
    <property type="protein sequence ID" value="RDI57842.1"/>
    <property type="molecule type" value="Genomic_DNA"/>
</dbReference>
<organism evidence="6 7">
    <name type="scientific">Microvirga subterranea</name>
    <dbReference type="NCBI Taxonomy" id="186651"/>
    <lineage>
        <taxon>Bacteria</taxon>
        <taxon>Pseudomonadati</taxon>
        <taxon>Pseudomonadota</taxon>
        <taxon>Alphaproteobacteria</taxon>
        <taxon>Hyphomicrobiales</taxon>
        <taxon>Methylobacteriaceae</taxon>
        <taxon>Microvirga</taxon>
    </lineage>
</organism>
<sequence>MTGAAVLKSPTGEPQGRHTMLYAGLALGLVVVTALILLAMGRTPICKCGTIELWHGTVRDSGNSQHLTDWYTPSHVIHGFLFYAGTWLIGLVRGRPLPLGVAFLLALGVEYAWEIAENTNAVIDRYRATNIALDYYGDSVINSVMDIGAMALGFWLARIWPVWLTAVAALLMELVVGYWIRDNLILNIIMLIYPVEAINQWQAGG</sequence>
<dbReference type="NCBIfam" id="NF002099">
    <property type="entry name" value="PRK00944.1"/>
    <property type="match status" value="1"/>
</dbReference>